<keyword evidence="3" id="KW-1185">Reference proteome</keyword>
<dbReference type="EMBL" id="PZQS01000006">
    <property type="protein sequence ID" value="PVD28515.1"/>
    <property type="molecule type" value="Genomic_DNA"/>
</dbReference>
<evidence type="ECO:0000313" key="3">
    <source>
        <dbReference type="Proteomes" id="UP000245119"/>
    </source>
</evidence>
<evidence type="ECO:0000313" key="2">
    <source>
        <dbReference type="EMBL" id="PVD28515.1"/>
    </source>
</evidence>
<feature type="region of interest" description="Disordered" evidence="1">
    <location>
        <begin position="1"/>
        <end position="32"/>
    </location>
</feature>
<feature type="compositionally biased region" description="Basic and acidic residues" evidence="1">
    <location>
        <begin position="9"/>
        <end position="32"/>
    </location>
</feature>
<accession>A0A2T7P513</accession>
<comment type="caution">
    <text evidence="2">The sequence shown here is derived from an EMBL/GenBank/DDBJ whole genome shotgun (WGS) entry which is preliminary data.</text>
</comment>
<feature type="region of interest" description="Disordered" evidence="1">
    <location>
        <begin position="63"/>
        <end position="88"/>
    </location>
</feature>
<dbReference type="AlphaFoldDB" id="A0A2T7P513"/>
<dbReference type="Proteomes" id="UP000245119">
    <property type="component" value="Linkage Group LG6"/>
</dbReference>
<gene>
    <name evidence="2" type="ORF">C0Q70_11103</name>
</gene>
<proteinExistence type="predicted"/>
<protein>
    <submittedName>
        <fullName evidence="2">Uncharacterized protein</fullName>
    </submittedName>
</protein>
<sequence>MCCLRRKVERPPKEENHHDRQTRKKEKEAELLTKRTLRTKNEVDGLVGADLQVVVHTALTDGHLGREDPHLREDCHNLRQDVSTGQTY</sequence>
<feature type="compositionally biased region" description="Basic and acidic residues" evidence="1">
    <location>
        <begin position="63"/>
        <end position="79"/>
    </location>
</feature>
<evidence type="ECO:0000256" key="1">
    <source>
        <dbReference type="SAM" id="MobiDB-lite"/>
    </source>
</evidence>
<reference evidence="2 3" key="1">
    <citation type="submission" date="2018-04" db="EMBL/GenBank/DDBJ databases">
        <title>The genome of golden apple snail Pomacea canaliculata provides insight into stress tolerance and invasive adaptation.</title>
        <authorList>
            <person name="Liu C."/>
            <person name="Liu B."/>
            <person name="Ren Y."/>
            <person name="Zhang Y."/>
            <person name="Wang H."/>
            <person name="Li S."/>
            <person name="Jiang F."/>
            <person name="Yin L."/>
            <person name="Zhang G."/>
            <person name="Qian W."/>
            <person name="Fan W."/>
        </authorList>
    </citation>
    <scope>NUCLEOTIDE SEQUENCE [LARGE SCALE GENOMIC DNA]</scope>
    <source>
        <strain evidence="2">SZHN2017</strain>
        <tissue evidence="2">Muscle</tissue>
    </source>
</reference>
<name>A0A2T7P513_POMCA</name>
<organism evidence="2 3">
    <name type="scientific">Pomacea canaliculata</name>
    <name type="common">Golden apple snail</name>
    <dbReference type="NCBI Taxonomy" id="400727"/>
    <lineage>
        <taxon>Eukaryota</taxon>
        <taxon>Metazoa</taxon>
        <taxon>Spiralia</taxon>
        <taxon>Lophotrochozoa</taxon>
        <taxon>Mollusca</taxon>
        <taxon>Gastropoda</taxon>
        <taxon>Caenogastropoda</taxon>
        <taxon>Architaenioglossa</taxon>
        <taxon>Ampullarioidea</taxon>
        <taxon>Ampullariidae</taxon>
        <taxon>Pomacea</taxon>
    </lineage>
</organism>